<proteinExistence type="inferred from homology"/>
<feature type="binding site" evidence="8">
    <location>
        <position position="194"/>
    </location>
    <ligand>
        <name>substrate</name>
    </ligand>
</feature>
<accession>A0A5S9F649</accession>
<keyword evidence="5 8" id="KW-0408">Iron</keyword>
<feature type="binding site" evidence="8">
    <location>
        <position position="285"/>
    </location>
    <ligand>
        <name>substrate</name>
    </ligand>
</feature>
<dbReference type="PRINTS" id="PR00789">
    <property type="entry name" value="OSIALOPTASE"/>
</dbReference>
<dbReference type="InterPro" id="IPR017861">
    <property type="entry name" value="KAE1/TsaD"/>
</dbReference>
<keyword evidence="11" id="KW-1185">Reference proteome</keyword>
<evidence type="ECO:0000256" key="8">
    <source>
        <dbReference type="HAMAP-Rule" id="MF_01445"/>
    </source>
</evidence>
<evidence type="ECO:0000256" key="6">
    <source>
        <dbReference type="ARBA" id="ARBA00023315"/>
    </source>
</evidence>
<protein>
    <recommendedName>
        <fullName evidence="8">tRNA N6-adenosine threonylcarbamoyltransferase</fullName>
        <ecNumber evidence="8">2.3.1.234</ecNumber>
    </recommendedName>
    <alternativeName>
        <fullName evidence="8">N6-L-threonylcarbamoyladenine synthase</fullName>
        <shortName evidence="8">t(6)A synthase</shortName>
    </alternativeName>
    <alternativeName>
        <fullName evidence="8">t(6)A37 threonylcarbamoyladenosine biosynthesis protein TsaD</fullName>
    </alternativeName>
    <alternativeName>
        <fullName evidence="8">tRNA threonylcarbamoyladenosine biosynthesis protein TsaD</fullName>
    </alternativeName>
</protein>
<evidence type="ECO:0000256" key="1">
    <source>
        <dbReference type="ARBA" id="ARBA00022490"/>
    </source>
</evidence>
<dbReference type="HAMAP" id="MF_01445">
    <property type="entry name" value="TsaD"/>
    <property type="match status" value="1"/>
</dbReference>
<dbReference type="FunFam" id="3.30.420.40:FF:000040">
    <property type="entry name" value="tRNA N6-adenosine threonylcarbamoyltransferase"/>
    <property type="match status" value="1"/>
</dbReference>
<feature type="binding site" evidence="8">
    <location>
        <begin position="144"/>
        <end position="148"/>
    </location>
    <ligand>
        <name>substrate</name>
    </ligand>
</feature>
<dbReference type="InterPro" id="IPR043129">
    <property type="entry name" value="ATPase_NBD"/>
</dbReference>
<evidence type="ECO:0000256" key="5">
    <source>
        <dbReference type="ARBA" id="ARBA00023004"/>
    </source>
</evidence>
<reference evidence="10 11" key="1">
    <citation type="submission" date="2019-08" db="EMBL/GenBank/DDBJ databases">
        <title>Complete genome sequence of Candidatus Uab amorphum.</title>
        <authorList>
            <person name="Shiratori T."/>
            <person name="Suzuki S."/>
            <person name="Kakizawa Y."/>
            <person name="Ishida K."/>
        </authorList>
    </citation>
    <scope>NUCLEOTIDE SEQUENCE [LARGE SCALE GENOMIC DNA]</scope>
    <source>
        <strain evidence="10 11">SRT547</strain>
    </source>
</reference>
<dbReference type="PANTHER" id="PTHR11735:SF6">
    <property type="entry name" value="TRNA N6-ADENOSINE THREONYLCARBAMOYLTRANSFERASE, MITOCHONDRIAL"/>
    <property type="match status" value="1"/>
</dbReference>
<dbReference type="RefSeq" id="WP_151971333.1">
    <property type="nucleotide sequence ID" value="NZ_AP019860.1"/>
</dbReference>
<evidence type="ECO:0000313" key="11">
    <source>
        <dbReference type="Proteomes" id="UP000326354"/>
    </source>
</evidence>
<dbReference type="InterPro" id="IPR000905">
    <property type="entry name" value="Gcp-like_dom"/>
</dbReference>
<keyword evidence="4 8" id="KW-0479">Metal-binding</keyword>
<evidence type="ECO:0000256" key="7">
    <source>
        <dbReference type="ARBA" id="ARBA00048117"/>
    </source>
</evidence>
<feature type="binding site" evidence="8">
    <location>
        <position position="190"/>
    </location>
    <ligand>
        <name>substrate</name>
    </ligand>
</feature>
<keyword evidence="2 8" id="KW-0808">Transferase</keyword>
<dbReference type="GO" id="GO:0005737">
    <property type="term" value="C:cytoplasm"/>
    <property type="evidence" value="ECO:0007669"/>
    <property type="project" value="UniProtKB-SubCell"/>
</dbReference>
<dbReference type="KEGG" id="uam:UABAM_05717"/>
<feature type="binding site" evidence="8">
    <location>
        <position position="112"/>
    </location>
    <ligand>
        <name>Fe cation</name>
        <dbReference type="ChEBI" id="CHEBI:24875"/>
    </ligand>
</feature>
<dbReference type="FunFam" id="3.30.420.40:FF:000012">
    <property type="entry name" value="tRNA N6-adenosine threonylcarbamoyltransferase"/>
    <property type="match status" value="1"/>
</dbReference>
<comment type="subcellular location">
    <subcellularLocation>
        <location evidence="8">Cytoplasm</location>
    </subcellularLocation>
</comment>
<organism evidence="10 11">
    <name type="scientific">Uabimicrobium amorphum</name>
    <dbReference type="NCBI Taxonomy" id="2596890"/>
    <lineage>
        <taxon>Bacteria</taxon>
        <taxon>Pseudomonadati</taxon>
        <taxon>Planctomycetota</taxon>
        <taxon>Candidatus Uabimicrobiia</taxon>
        <taxon>Candidatus Uabimicrobiales</taxon>
        <taxon>Candidatus Uabimicrobiaceae</taxon>
        <taxon>Candidatus Uabimicrobium</taxon>
    </lineage>
</organism>
<dbReference type="EC" id="2.3.1.234" evidence="8"/>
<evidence type="ECO:0000256" key="2">
    <source>
        <dbReference type="ARBA" id="ARBA00022679"/>
    </source>
</evidence>
<gene>
    <name evidence="8" type="primary">tsaD</name>
    <name evidence="10" type="ORF">UABAM_05717</name>
</gene>
<feature type="binding site" evidence="8">
    <location>
        <position position="116"/>
    </location>
    <ligand>
        <name>Fe cation</name>
        <dbReference type="ChEBI" id="CHEBI:24875"/>
    </ligand>
</feature>
<evidence type="ECO:0000259" key="9">
    <source>
        <dbReference type="Pfam" id="PF00814"/>
    </source>
</evidence>
<keyword evidence="6 8" id="KW-0012">Acyltransferase</keyword>
<feature type="domain" description="Gcp-like" evidence="9">
    <location>
        <begin position="25"/>
        <end position="319"/>
    </location>
</feature>
<dbReference type="EMBL" id="AP019860">
    <property type="protein sequence ID" value="BBM87308.1"/>
    <property type="molecule type" value="Genomic_DNA"/>
</dbReference>
<dbReference type="Pfam" id="PF00814">
    <property type="entry name" value="TsaD"/>
    <property type="match status" value="1"/>
</dbReference>
<evidence type="ECO:0000313" key="10">
    <source>
        <dbReference type="EMBL" id="BBM87308.1"/>
    </source>
</evidence>
<dbReference type="OrthoDB" id="9806197at2"/>
<sequence>MDIAILAIDTSCDDTAVAILKNDMVQSNIVSSQTDIHKNWGGVVPNLAKRAHQENINPCIELALKRAKMNMDDLDAIAVTYGPGLAPSLEVGVDAAKNLAIEHDKPLIGVNHMEGHVLSPLLKNSKGNFYAQPPEIKYPMIAMSISGGHTEIVLIKEKGQYEIVGQTLDDAVGEAFDKVARMLELGYPGGPIIEEIASSGDGTSIPLPRPMSQNKGFDFSYSGLKTACLYKLRDLKKEKPLAEFLPDFCASFQEAAIDALLIKLKKACKKIRPKLVLIAGGVSANNRLRYKFRQAMTKLHIPIIFPHKKFCMDNAAMIGLVAYQKYQRKEFIQDKQKLDRDPSLVIGQQNIYEV</sequence>
<dbReference type="SUPFAM" id="SSF53067">
    <property type="entry name" value="Actin-like ATPase domain"/>
    <property type="match status" value="1"/>
</dbReference>
<dbReference type="NCBIfam" id="TIGR00329">
    <property type="entry name" value="gcp_kae1"/>
    <property type="match status" value="1"/>
</dbReference>
<comment type="similarity">
    <text evidence="8">Belongs to the KAE1 / TsaD family.</text>
</comment>
<feature type="binding site" evidence="8">
    <location>
        <position position="177"/>
    </location>
    <ligand>
        <name>substrate</name>
    </ligand>
</feature>
<dbReference type="PANTHER" id="PTHR11735">
    <property type="entry name" value="TRNA N6-ADENOSINE THREONYLCARBAMOYLTRANSFERASE"/>
    <property type="match status" value="1"/>
</dbReference>
<comment type="function">
    <text evidence="8">Required for the formation of a threonylcarbamoyl group on adenosine at position 37 (t(6)A37) in tRNAs that read codons beginning with adenine. Is involved in the transfer of the threonylcarbamoyl moiety of threonylcarbamoyl-AMP (TC-AMP) to the N6 group of A37, together with TsaE and TsaB. TsaD likely plays a direct catalytic role in this reaction.</text>
</comment>
<dbReference type="CDD" id="cd24133">
    <property type="entry name" value="ASKHA_NBD_TsaD_bac"/>
    <property type="match status" value="1"/>
</dbReference>
<dbReference type="Proteomes" id="UP000326354">
    <property type="component" value="Chromosome"/>
</dbReference>
<dbReference type="GO" id="GO:0002949">
    <property type="term" value="P:tRNA threonylcarbamoyladenosine modification"/>
    <property type="evidence" value="ECO:0007669"/>
    <property type="project" value="UniProtKB-UniRule"/>
</dbReference>
<evidence type="ECO:0000256" key="4">
    <source>
        <dbReference type="ARBA" id="ARBA00022723"/>
    </source>
</evidence>
<dbReference type="AlphaFoldDB" id="A0A5S9F649"/>
<dbReference type="Gene3D" id="3.30.420.40">
    <property type="match status" value="2"/>
</dbReference>
<dbReference type="GO" id="GO:0061711">
    <property type="term" value="F:tRNA N(6)-L-threonylcarbamoyladenine synthase activity"/>
    <property type="evidence" value="ECO:0007669"/>
    <property type="project" value="UniProtKB-EC"/>
</dbReference>
<name>A0A5S9F649_UABAM</name>
<keyword evidence="1 8" id="KW-0963">Cytoplasm</keyword>
<feature type="binding site" evidence="8">
    <location>
        <position position="313"/>
    </location>
    <ligand>
        <name>Fe cation</name>
        <dbReference type="ChEBI" id="CHEBI:24875"/>
    </ligand>
</feature>
<evidence type="ECO:0000256" key="3">
    <source>
        <dbReference type="ARBA" id="ARBA00022694"/>
    </source>
</evidence>
<dbReference type="GO" id="GO:0005506">
    <property type="term" value="F:iron ion binding"/>
    <property type="evidence" value="ECO:0007669"/>
    <property type="project" value="UniProtKB-UniRule"/>
</dbReference>
<comment type="catalytic activity">
    <reaction evidence="7 8">
        <text>L-threonylcarbamoyladenylate + adenosine(37) in tRNA = N(6)-L-threonylcarbamoyladenosine(37) in tRNA + AMP + H(+)</text>
        <dbReference type="Rhea" id="RHEA:37059"/>
        <dbReference type="Rhea" id="RHEA-COMP:10162"/>
        <dbReference type="Rhea" id="RHEA-COMP:10163"/>
        <dbReference type="ChEBI" id="CHEBI:15378"/>
        <dbReference type="ChEBI" id="CHEBI:73682"/>
        <dbReference type="ChEBI" id="CHEBI:74411"/>
        <dbReference type="ChEBI" id="CHEBI:74418"/>
        <dbReference type="ChEBI" id="CHEBI:456215"/>
        <dbReference type="EC" id="2.3.1.234"/>
    </reaction>
</comment>
<keyword evidence="3 8" id="KW-0819">tRNA processing</keyword>
<dbReference type="InterPro" id="IPR022450">
    <property type="entry name" value="TsaD"/>
</dbReference>
<dbReference type="NCBIfam" id="TIGR03723">
    <property type="entry name" value="T6A_TsaD_YgjD"/>
    <property type="match status" value="1"/>
</dbReference>
<comment type="cofactor">
    <cofactor evidence="8">
        <name>Fe(2+)</name>
        <dbReference type="ChEBI" id="CHEBI:29033"/>
    </cofactor>
    <text evidence="8">Binds 1 Fe(2+) ion per subunit.</text>
</comment>